<dbReference type="InterPro" id="IPR027417">
    <property type="entry name" value="P-loop_NTPase"/>
</dbReference>
<dbReference type="RefSeq" id="WP_220556838.1">
    <property type="nucleotide sequence ID" value="NZ_CP071586.1"/>
</dbReference>
<sequence>MTAELGVADDKNLVKIVRHYRRSVRIDADIGRSDALDGYLLTDTAREALSVMARQIAGSNQRAFTWTGPYGGGKSSLALVLAAAVSADQALRKKSIELLKNIPYFNEVFSADDGDWLVVPVVGRRGSITKAIAQNLSKALGTADKASSEDTLVTDLANEACREGCGGVLLIVDEMGKFLEASAAGGDDVHFFQDLAETAARSDGKIVVIGILHQAFRQYASRLGIEAREEWAKVQGRFSDVSFVATGDEVVELIGRAIECKVAHPADLSAAEIIGSAISGRRPAVGQGMGTLLNRCWPLHPVTAALLGPASRRQFGQNERSVFGFLTSLEPNGFQDFLEQWDGKATYGPDKFWDYLRANLEQAILASPDGHRWAQAVEAVERTESKGGAADEIALAKSLAIIDMFRSVSGLAADNDVLQTILHGRSKTDVEALLSKLSVWRVALFRKHVGAWTIYEGSDFDIDEAVAKARATFASADMKTLTAMANLHPVIAKRHYNDTGSFRWLGVSMHSVHEAEHLASNYQPEGGEFGRLALVLPERQSNAQETGRALAALPVNSQSPIIYGVPPNYELIADLGAELLSLRLVFEGSPELEGDSVARREVAARLSSVKGALEEALRAAVTKAEWRIGTKRKKSNSLSTLASEMANEIFSASPRVWSELVNRDSLSANSVKARRDLLHRMIKNTFEENLGIEGFPAERGLYDTLLSSTGLHREGTDGAWRFYAPELPDQRNLIPLWTSALELVSTRIAGTVSLRELYSLWGSRPYGVKAGLLPVLALAFMLAHAETVAVYRDGVFEPSLTDADVDEMLQDAGRFSVRWVDDDAEKKRALEVLSITLKQCGFPPASEVPLEVARALVALVFSLPAWTRRTHRISKKAQTVRDILLKASDPHRLLFIDLPEVFSPNQNEYCANIQAPLEELLSAYSDMLKKADARLAQALDAEEGDDPELRARAQYLSTMTGDLRLEGFAARLRQRDGTTKGVEEILGLAVNKPPRDWTDLDFDSALVAVADLSLAFRRAEAFVSVEGRLPGRESFAVVIGEGASSSLVTKHFEIAGRDREKVREAADQIISFLTASGLDGDLLLAAIARAGTTMVKNTEVENA</sequence>
<dbReference type="Proteomes" id="UP000824588">
    <property type="component" value="Chromosome"/>
</dbReference>
<evidence type="ECO:0000313" key="1">
    <source>
        <dbReference type="EMBL" id="QYY80592.1"/>
    </source>
</evidence>
<reference evidence="1 2" key="1">
    <citation type="journal article" date="2022" name="Int. J. Syst. Evol. Microbiol.">
        <title>Pseudomonas germanica sp. nov., isolated from Iris germanica rhizomes.</title>
        <authorList>
            <person name="Atanasov K.E."/>
            <person name="Galbis D.M."/>
            <person name="Gallego J."/>
            <person name="Serpico A."/>
            <person name="Bosch M."/>
            <person name="Altabella T."/>
            <person name="Ferrer A."/>
        </authorList>
    </citation>
    <scope>NUCLEOTIDE SEQUENCE [LARGE SCALE GENOMIC DNA]</scope>
    <source>
        <strain evidence="1 2">FIT28</strain>
    </source>
</reference>
<keyword evidence="2" id="KW-1185">Reference proteome</keyword>
<name>A0ABX8YMB9_9PSED</name>
<organism evidence="1 2">
    <name type="scientific">Pseudomonas germanica</name>
    <dbReference type="NCBI Taxonomy" id="2815720"/>
    <lineage>
        <taxon>Bacteria</taxon>
        <taxon>Pseudomonadati</taxon>
        <taxon>Pseudomonadota</taxon>
        <taxon>Gammaproteobacteria</taxon>
        <taxon>Pseudomonadales</taxon>
        <taxon>Pseudomonadaceae</taxon>
        <taxon>Pseudomonas</taxon>
    </lineage>
</organism>
<proteinExistence type="predicted"/>
<dbReference type="GO" id="GO:0005524">
    <property type="term" value="F:ATP binding"/>
    <property type="evidence" value="ECO:0007669"/>
    <property type="project" value="UniProtKB-KW"/>
</dbReference>
<gene>
    <name evidence="1" type="ORF">J0G10_23050</name>
</gene>
<keyword evidence="1" id="KW-0067">ATP-binding</keyword>
<dbReference type="EMBL" id="CP071586">
    <property type="protein sequence ID" value="QYY80592.1"/>
    <property type="molecule type" value="Genomic_DNA"/>
</dbReference>
<protein>
    <submittedName>
        <fullName evidence="1">ATP-binding protein</fullName>
    </submittedName>
</protein>
<dbReference type="SUPFAM" id="SSF52540">
    <property type="entry name" value="P-loop containing nucleoside triphosphate hydrolases"/>
    <property type="match status" value="1"/>
</dbReference>
<accession>A0ABX8YMB9</accession>
<evidence type="ECO:0000313" key="2">
    <source>
        <dbReference type="Proteomes" id="UP000824588"/>
    </source>
</evidence>
<keyword evidence="1" id="KW-0547">Nucleotide-binding</keyword>